<evidence type="ECO:0000256" key="1">
    <source>
        <dbReference type="SAM" id="MobiDB-lite"/>
    </source>
</evidence>
<evidence type="ECO:0000313" key="2">
    <source>
        <dbReference type="EMBL" id="OCH93990.1"/>
    </source>
</evidence>
<evidence type="ECO:0000313" key="3">
    <source>
        <dbReference type="Proteomes" id="UP000250043"/>
    </source>
</evidence>
<feature type="region of interest" description="Disordered" evidence="1">
    <location>
        <begin position="1"/>
        <end position="150"/>
    </location>
</feature>
<feature type="compositionally biased region" description="Low complexity" evidence="1">
    <location>
        <begin position="36"/>
        <end position="68"/>
    </location>
</feature>
<protein>
    <submittedName>
        <fullName evidence="2">Uncharacterized protein</fullName>
    </submittedName>
</protein>
<proteinExistence type="predicted"/>
<keyword evidence="3" id="KW-1185">Reference proteome</keyword>
<organism evidence="2 3">
    <name type="scientific">Obba rivulosa</name>
    <dbReference type="NCBI Taxonomy" id="1052685"/>
    <lineage>
        <taxon>Eukaryota</taxon>
        <taxon>Fungi</taxon>
        <taxon>Dikarya</taxon>
        <taxon>Basidiomycota</taxon>
        <taxon>Agaricomycotina</taxon>
        <taxon>Agaricomycetes</taxon>
        <taxon>Polyporales</taxon>
        <taxon>Gelatoporiaceae</taxon>
        <taxon>Obba</taxon>
    </lineage>
</organism>
<reference evidence="2 3" key="1">
    <citation type="submission" date="2016-07" db="EMBL/GenBank/DDBJ databases">
        <title>Draft genome of the white-rot fungus Obba rivulosa 3A-2.</title>
        <authorList>
            <consortium name="DOE Joint Genome Institute"/>
            <person name="Miettinen O."/>
            <person name="Riley R."/>
            <person name="Acob R."/>
            <person name="Barry K."/>
            <person name="Cullen D."/>
            <person name="De Vries R."/>
            <person name="Hainaut M."/>
            <person name="Hatakka A."/>
            <person name="Henrissat B."/>
            <person name="Hilden K."/>
            <person name="Kuo R."/>
            <person name="Labutti K."/>
            <person name="Lipzen A."/>
            <person name="Makela M.R."/>
            <person name="Sandor L."/>
            <person name="Spatafora J.W."/>
            <person name="Grigoriev I.V."/>
            <person name="Hibbett D.S."/>
        </authorList>
    </citation>
    <scope>NUCLEOTIDE SEQUENCE [LARGE SCALE GENOMIC DNA]</scope>
    <source>
        <strain evidence="2 3">3A-2</strain>
    </source>
</reference>
<dbReference type="EMBL" id="KV722348">
    <property type="protein sequence ID" value="OCH93990.1"/>
    <property type="molecule type" value="Genomic_DNA"/>
</dbReference>
<dbReference type="Proteomes" id="UP000250043">
    <property type="component" value="Unassembled WGS sequence"/>
</dbReference>
<dbReference type="OrthoDB" id="2755270at2759"/>
<feature type="compositionally biased region" description="Polar residues" evidence="1">
    <location>
        <begin position="81"/>
        <end position="94"/>
    </location>
</feature>
<accession>A0A8E2DQP2</accession>
<name>A0A8E2DQP2_9APHY</name>
<dbReference type="AlphaFoldDB" id="A0A8E2DQP2"/>
<sequence length="150" mass="16168">MSTEQERDLAPLISSLERTARWVETQAGQTYEDLPRSSPSSSLTRLPPSPISNRTTTSSDQTATTQSSGPGVRPVPPAFGSSMQNVPSARSHQTGPSFPFPQSPPGSGFPVQLEIAPPRADGSKVPRPPTKKRRPSLIDHFRNLAPSNKK</sequence>
<gene>
    <name evidence="2" type="ORF">OBBRIDRAFT_789694</name>
</gene>